<reference evidence="2 3" key="1">
    <citation type="submission" date="2024-08" db="EMBL/GenBank/DDBJ databases">
        <title>Halobellus sp. MBLA0158 whole genome sequence.</title>
        <authorList>
            <person name="Hwang C.Y."/>
            <person name="Cho E.-S."/>
            <person name="Seo M.-J."/>
        </authorList>
    </citation>
    <scope>NUCLEOTIDE SEQUENCE [LARGE SCALE GENOMIC DNA]</scope>
    <source>
        <strain evidence="2 3">MBLA0158</strain>
    </source>
</reference>
<organism evidence="2 3">
    <name type="scientific">Halobellus rubicundus</name>
    <dbReference type="NCBI Taxonomy" id="2996466"/>
    <lineage>
        <taxon>Archaea</taxon>
        <taxon>Methanobacteriati</taxon>
        <taxon>Methanobacteriota</taxon>
        <taxon>Stenosarchaea group</taxon>
        <taxon>Halobacteria</taxon>
        <taxon>Halobacteriales</taxon>
        <taxon>Haloferacaceae</taxon>
        <taxon>Halobellus</taxon>
    </lineage>
</organism>
<dbReference type="Pfam" id="PF26449">
    <property type="entry name" value="DUF8128"/>
    <property type="match status" value="1"/>
</dbReference>
<keyword evidence="3" id="KW-1185">Reference proteome</keyword>
<accession>A0ABD5MBV0</accession>
<comment type="caution">
    <text evidence="2">The sequence shown here is derived from an EMBL/GenBank/DDBJ whole genome shotgun (WGS) entry which is preliminary data.</text>
</comment>
<dbReference type="AlphaFoldDB" id="A0ABD5MBV0"/>
<name>A0ABD5MBV0_9EURY</name>
<dbReference type="RefSeq" id="WP_372387313.1">
    <property type="nucleotide sequence ID" value="NZ_JBGNYA010000001.1"/>
</dbReference>
<evidence type="ECO:0000313" key="2">
    <source>
        <dbReference type="EMBL" id="MFA1610064.1"/>
    </source>
</evidence>
<gene>
    <name evidence="2" type="ORF">OS889_03460</name>
</gene>
<dbReference type="EMBL" id="JBGNYA010000001">
    <property type="protein sequence ID" value="MFA1610064.1"/>
    <property type="molecule type" value="Genomic_DNA"/>
</dbReference>
<protein>
    <recommendedName>
        <fullName evidence="1">DUF8128 domain-containing protein</fullName>
    </recommendedName>
</protein>
<proteinExistence type="predicted"/>
<feature type="domain" description="DUF8128" evidence="1">
    <location>
        <begin position="6"/>
        <end position="326"/>
    </location>
</feature>
<evidence type="ECO:0000259" key="1">
    <source>
        <dbReference type="Pfam" id="PF26449"/>
    </source>
</evidence>
<dbReference type="InterPro" id="IPR058441">
    <property type="entry name" value="DUF8128"/>
</dbReference>
<dbReference type="Proteomes" id="UP001570511">
    <property type="component" value="Unassembled WGS sequence"/>
</dbReference>
<evidence type="ECO:0000313" key="3">
    <source>
        <dbReference type="Proteomes" id="UP001570511"/>
    </source>
</evidence>
<sequence length="327" mass="37698">MNSIKHRLLNNHIVLTEDEAETLSQPSTNHYTVEVKPADPSTSNIPETLTEFTDAITEFQTSYLGLKNTSPTTIFEILRPQPNQLRFQYHAPTKRLERKIRLHLSNQIPKVGFQEGTTELPVGEGGTVGGGFLTTGYSSYHPLRYEFDSPPNNAVVSALHRHATQSTRYLIQILFKPVAGHSLKQWLWRKRAYHHRNYLKKEKDSLWRTVQPTRRERRQAQEIDDKAGEPRYRTSIRFLVINAADYTPSRVKELAGAYNTFENPETGQYLDAVTVTRLQRKPFLRFAEAVGQRRFSGWTRSFQTSAKELAALLSLPDKQQENIQYNR</sequence>